<sequence length="1110" mass="121578">MREPQSDPEAQRPRILPTRTITLEVTEQPRHTHASGEGVGFRLTRTLSRHDTIPPSSRLPIEYRTLSLQVDQHATIDKTADAKAPKGAVKELSALDWHKISVDEALRRLAVAPKTGLDPAQAQRRTQTYGKNQISPPPSRTLRKVFGWFFGGFGSLLLIAGIVSFICWKPLGNPPLTSTLSLAVVLIIVVVLQAIFNAWQDFSTSRVMASIKGMLPAAVLVLRDGVQTNIPAVDLVPGDLVYIVMGQKVPADLKLVEVTNDLKFDRSVLTGESEPIAGRIDKTDDNILEGTLCVNGSGMGLVIQIGDNTVFGRIAKLSSEAPTELTTMQREILRFIIIVGSLAILVAIFIVIVWSAWLRVKFPDFINVPTMLLDVVSVLVAFIPEGLPISVTISLAKVAHTLSKHKVLCKSLSIVETLGSVNVLCSDKTGTLTQNKMHVEDAAVFDASFSPKSLREQIESTPSTVSENLRQLPAISCICNAATFHAATPEKEEHVIGDATDSAIMLFAHSFPFANATRSRWQHIHKMNFNSKTKYMLTLSKLMPTTDASEGLVAPLASWDSYQEEDLLLCVKGAPEVLMPRCTRVINPAGGEPLSLSFTVKQRIIATQEKWAAQGRRVLVIARRVVPHNLIPKDMDRQSDEFEALIEELNSHLIIVGLVGLIDPLKPDIAETVRICRGAGIRFFVVTGDHPATSVAIAGQAGIISNPATVHHFSDLPSADEDKAPVPEETEKRASESDRSSIPGDLQSIVITGAELDKVTPAQMDVLYAYQEIVFARTTPEQKLRIVQALQARDSIVAMTGDGVNDAPSLRAADCGIAMGSGSDVAREAADMVLLEDFSAIVVALEYGRLVFDNLKKTILYLLPAGSFSELMPLLLNVLIGVPQMLSNIQMIIICIITDVLPALSMCFEPPESGLLSRPPRNTKTERLADWRLLLHAYWFLGAIETICAFSMSFWFLQRRGVPFSSLALGFGNWPGLTNDLLLEAQGVYFFTLVIMQWGNLLATRLRKSSIVQQPPSWHINRCAIPAAILALSFGIFFSYVPAFNDVLETHPIPVEYFFLPMAFGLGLLMSVSPVVLSGQDLTLLPSRLDEVRKLLVRQNPTGILAKMAW</sequence>
<name>A0ACB8T9Q6_9AGAM</name>
<protein>
    <submittedName>
        <fullName evidence="1">Sodium-potassium ATPase</fullName>
    </submittedName>
</protein>
<proteinExistence type="predicted"/>
<reference evidence="1" key="2">
    <citation type="journal article" date="2022" name="New Phytol.">
        <title>Evolutionary transition to the ectomycorrhizal habit in the genomes of a hyperdiverse lineage of mushroom-forming fungi.</title>
        <authorList>
            <person name="Looney B."/>
            <person name="Miyauchi S."/>
            <person name="Morin E."/>
            <person name="Drula E."/>
            <person name="Courty P.E."/>
            <person name="Kohler A."/>
            <person name="Kuo A."/>
            <person name="LaButti K."/>
            <person name="Pangilinan J."/>
            <person name="Lipzen A."/>
            <person name="Riley R."/>
            <person name="Andreopoulos W."/>
            <person name="He G."/>
            <person name="Johnson J."/>
            <person name="Nolan M."/>
            <person name="Tritt A."/>
            <person name="Barry K.W."/>
            <person name="Grigoriev I.V."/>
            <person name="Nagy L.G."/>
            <person name="Hibbett D."/>
            <person name="Henrissat B."/>
            <person name="Matheny P.B."/>
            <person name="Labbe J."/>
            <person name="Martin F.M."/>
        </authorList>
    </citation>
    <scope>NUCLEOTIDE SEQUENCE</scope>
    <source>
        <strain evidence="1">HHB10654</strain>
    </source>
</reference>
<evidence type="ECO:0000313" key="2">
    <source>
        <dbReference type="Proteomes" id="UP000814140"/>
    </source>
</evidence>
<dbReference type="Proteomes" id="UP000814140">
    <property type="component" value="Unassembled WGS sequence"/>
</dbReference>
<evidence type="ECO:0000313" key="1">
    <source>
        <dbReference type="EMBL" id="KAI0064776.1"/>
    </source>
</evidence>
<organism evidence="1 2">
    <name type="scientific">Artomyces pyxidatus</name>
    <dbReference type="NCBI Taxonomy" id="48021"/>
    <lineage>
        <taxon>Eukaryota</taxon>
        <taxon>Fungi</taxon>
        <taxon>Dikarya</taxon>
        <taxon>Basidiomycota</taxon>
        <taxon>Agaricomycotina</taxon>
        <taxon>Agaricomycetes</taxon>
        <taxon>Russulales</taxon>
        <taxon>Auriscalpiaceae</taxon>
        <taxon>Artomyces</taxon>
    </lineage>
</organism>
<reference evidence="1" key="1">
    <citation type="submission" date="2021-03" db="EMBL/GenBank/DDBJ databases">
        <authorList>
            <consortium name="DOE Joint Genome Institute"/>
            <person name="Ahrendt S."/>
            <person name="Looney B.P."/>
            <person name="Miyauchi S."/>
            <person name="Morin E."/>
            <person name="Drula E."/>
            <person name="Courty P.E."/>
            <person name="Chicoki N."/>
            <person name="Fauchery L."/>
            <person name="Kohler A."/>
            <person name="Kuo A."/>
            <person name="Labutti K."/>
            <person name="Pangilinan J."/>
            <person name="Lipzen A."/>
            <person name="Riley R."/>
            <person name="Andreopoulos W."/>
            <person name="He G."/>
            <person name="Johnson J."/>
            <person name="Barry K.W."/>
            <person name="Grigoriev I.V."/>
            <person name="Nagy L."/>
            <person name="Hibbett D."/>
            <person name="Henrissat B."/>
            <person name="Matheny P.B."/>
            <person name="Labbe J."/>
            <person name="Martin F."/>
        </authorList>
    </citation>
    <scope>NUCLEOTIDE SEQUENCE</scope>
    <source>
        <strain evidence="1">HHB10654</strain>
    </source>
</reference>
<dbReference type="EMBL" id="MU277197">
    <property type="protein sequence ID" value="KAI0064776.1"/>
    <property type="molecule type" value="Genomic_DNA"/>
</dbReference>
<accession>A0ACB8T9Q6</accession>
<comment type="caution">
    <text evidence="1">The sequence shown here is derived from an EMBL/GenBank/DDBJ whole genome shotgun (WGS) entry which is preliminary data.</text>
</comment>
<keyword evidence="2" id="KW-1185">Reference proteome</keyword>
<gene>
    <name evidence="1" type="ORF">BV25DRAFT_1836638</name>
</gene>